<evidence type="ECO:0000313" key="12">
    <source>
        <dbReference type="Proteomes" id="UP000754644"/>
    </source>
</evidence>
<gene>
    <name evidence="11" type="ORF">HQ497_05610</name>
</gene>
<evidence type="ECO:0000256" key="8">
    <source>
        <dbReference type="ARBA" id="ARBA00023064"/>
    </source>
</evidence>
<dbReference type="AlphaFoldDB" id="A0A972VWD7"/>
<protein>
    <recommendedName>
        <fullName evidence="3 10">Gluconokinase</fullName>
        <ecNumber evidence="3 10">2.7.1.12</ecNumber>
    </recommendedName>
</protein>
<dbReference type="CDD" id="cd02021">
    <property type="entry name" value="GntK"/>
    <property type="match status" value="1"/>
</dbReference>
<dbReference type="GO" id="GO:0005737">
    <property type="term" value="C:cytoplasm"/>
    <property type="evidence" value="ECO:0007669"/>
    <property type="project" value="TreeGrafter"/>
</dbReference>
<accession>A0A972VWD7</accession>
<organism evidence="11 12">
    <name type="scientific">SAR86 cluster bacterium</name>
    <dbReference type="NCBI Taxonomy" id="2030880"/>
    <lineage>
        <taxon>Bacteria</taxon>
        <taxon>Pseudomonadati</taxon>
        <taxon>Pseudomonadota</taxon>
        <taxon>Gammaproteobacteria</taxon>
        <taxon>SAR86 cluster</taxon>
    </lineage>
</organism>
<dbReference type="Gene3D" id="3.40.50.300">
    <property type="entry name" value="P-loop containing nucleotide triphosphate hydrolases"/>
    <property type="match status" value="1"/>
</dbReference>
<dbReference type="Proteomes" id="UP000754644">
    <property type="component" value="Unassembled WGS sequence"/>
</dbReference>
<dbReference type="SUPFAM" id="SSF52540">
    <property type="entry name" value="P-loop containing nucleoside triphosphate hydrolases"/>
    <property type="match status" value="1"/>
</dbReference>
<evidence type="ECO:0000313" key="11">
    <source>
        <dbReference type="EMBL" id="NQV64826.1"/>
    </source>
</evidence>
<evidence type="ECO:0000256" key="1">
    <source>
        <dbReference type="ARBA" id="ARBA00004761"/>
    </source>
</evidence>
<evidence type="ECO:0000256" key="4">
    <source>
        <dbReference type="ARBA" id="ARBA00022679"/>
    </source>
</evidence>
<comment type="similarity">
    <text evidence="2 10">Belongs to the gluconokinase GntK/GntV family.</text>
</comment>
<proteinExistence type="inferred from homology"/>
<dbReference type="GO" id="GO:0019521">
    <property type="term" value="P:D-gluconate metabolic process"/>
    <property type="evidence" value="ECO:0007669"/>
    <property type="project" value="UniProtKB-KW"/>
</dbReference>
<dbReference type="FunFam" id="3.40.50.300:FF:000522">
    <property type="entry name" value="Gluconokinase"/>
    <property type="match status" value="1"/>
</dbReference>
<comment type="caution">
    <text evidence="11">The sequence shown here is derived from an EMBL/GenBank/DDBJ whole genome shotgun (WGS) entry which is preliminary data.</text>
</comment>
<dbReference type="GO" id="GO:0005524">
    <property type="term" value="F:ATP binding"/>
    <property type="evidence" value="ECO:0007669"/>
    <property type="project" value="UniProtKB-KW"/>
</dbReference>
<comment type="catalytic activity">
    <reaction evidence="9 10">
        <text>D-gluconate + ATP = 6-phospho-D-gluconate + ADP + H(+)</text>
        <dbReference type="Rhea" id="RHEA:19433"/>
        <dbReference type="ChEBI" id="CHEBI:15378"/>
        <dbReference type="ChEBI" id="CHEBI:18391"/>
        <dbReference type="ChEBI" id="CHEBI:30616"/>
        <dbReference type="ChEBI" id="CHEBI:58759"/>
        <dbReference type="ChEBI" id="CHEBI:456216"/>
        <dbReference type="EC" id="2.7.1.12"/>
    </reaction>
</comment>
<evidence type="ECO:0000256" key="7">
    <source>
        <dbReference type="ARBA" id="ARBA00022840"/>
    </source>
</evidence>
<evidence type="ECO:0000256" key="3">
    <source>
        <dbReference type="ARBA" id="ARBA00012054"/>
    </source>
</evidence>
<keyword evidence="6 10" id="KW-0418">Kinase</keyword>
<dbReference type="InterPro" id="IPR006001">
    <property type="entry name" value="Therm_gnt_kin"/>
</dbReference>
<sequence length="162" mass="17543">MIVVVYGVSGSGKTTVGRLLAEQLDWVFLDADDFHPAANIDKLRSGTPLTDADRWPWLSVLAQKIVGLQAQGRSAVLACSALKRTYRTELGINESTVRSVLLSGSLEVIQARLGQRQHAFMATSLLQSQLATLQPSSDSLIVDIAELPEKICQQIIDDLALG</sequence>
<keyword evidence="4 10" id="KW-0808">Transferase</keyword>
<dbReference type="NCBIfam" id="TIGR01313">
    <property type="entry name" value="therm_gnt_kin"/>
    <property type="match status" value="1"/>
</dbReference>
<dbReference type="PANTHER" id="PTHR43442">
    <property type="entry name" value="GLUCONOKINASE-RELATED"/>
    <property type="match status" value="1"/>
</dbReference>
<name>A0A972VWD7_9GAMM</name>
<dbReference type="InterPro" id="IPR027417">
    <property type="entry name" value="P-loop_NTPase"/>
</dbReference>
<dbReference type="EC" id="2.7.1.12" evidence="3 10"/>
<evidence type="ECO:0000256" key="10">
    <source>
        <dbReference type="RuleBase" id="RU363066"/>
    </source>
</evidence>
<evidence type="ECO:0000256" key="6">
    <source>
        <dbReference type="ARBA" id="ARBA00022777"/>
    </source>
</evidence>
<dbReference type="GO" id="GO:0046316">
    <property type="term" value="F:gluconokinase activity"/>
    <property type="evidence" value="ECO:0007669"/>
    <property type="project" value="UniProtKB-EC"/>
</dbReference>
<evidence type="ECO:0000256" key="2">
    <source>
        <dbReference type="ARBA" id="ARBA00008420"/>
    </source>
</evidence>
<dbReference type="EMBL" id="JABMOJ010000207">
    <property type="protein sequence ID" value="NQV64826.1"/>
    <property type="molecule type" value="Genomic_DNA"/>
</dbReference>
<evidence type="ECO:0000256" key="5">
    <source>
        <dbReference type="ARBA" id="ARBA00022741"/>
    </source>
</evidence>
<keyword evidence="7 10" id="KW-0067">ATP-binding</keyword>
<reference evidence="11" key="1">
    <citation type="submission" date="2020-05" db="EMBL/GenBank/DDBJ databases">
        <title>Sulfur intermediates as new biogeochemical hubs in an aquatic model microbial ecosystem.</title>
        <authorList>
            <person name="Vigneron A."/>
        </authorList>
    </citation>
    <scope>NUCLEOTIDE SEQUENCE</scope>
    <source>
        <strain evidence="11">Bin.250</strain>
    </source>
</reference>
<dbReference type="Pfam" id="PF13671">
    <property type="entry name" value="AAA_33"/>
    <property type="match status" value="1"/>
</dbReference>
<comment type="pathway">
    <text evidence="1">Carbohydrate acid metabolism.</text>
</comment>
<keyword evidence="5 10" id="KW-0547">Nucleotide-binding</keyword>
<evidence type="ECO:0000256" key="9">
    <source>
        <dbReference type="ARBA" id="ARBA00048090"/>
    </source>
</evidence>
<keyword evidence="8" id="KW-0311">Gluconate utilization</keyword>
<dbReference type="PANTHER" id="PTHR43442:SF3">
    <property type="entry name" value="GLUCONOKINASE-RELATED"/>
    <property type="match status" value="1"/>
</dbReference>